<keyword evidence="3" id="KW-1185">Reference proteome</keyword>
<dbReference type="Proteomes" id="UP001180616">
    <property type="component" value="Chromosome"/>
</dbReference>
<sequence length="199" mass="23760">MIVNDRNRYRNYTVQAYEDKPIRTDIIDAIVNRIEYMTSRFSRVLFIRFDLHYPIDFIAPHDNSHLSKFLNSFTRYLSREGIAFQYVWVREQSREKHQHYHVMLLLNGNVTRHSWNHMEKADALWQRALGINYPGLLQRCNRSRDGSSHPDFIHLDRHDASYQRDIERCVEWASYLAKTRTKGYAPLNVREWGGSSLPT</sequence>
<protein>
    <submittedName>
        <fullName evidence="2">Inovirus Gp2 family protein</fullName>
    </submittedName>
</protein>
<proteinExistence type="predicted"/>
<reference evidence="2" key="1">
    <citation type="submission" date="2023-09" db="EMBL/GenBank/DDBJ databases">
        <authorList>
            <consortium name="CW5 consortium"/>
            <person name="Lu C.-W."/>
        </authorList>
    </citation>
    <scope>NUCLEOTIDE SEQUENCE</scope>
    <source>
        <strain evidence="2">KPS</strain>
    </source>
</reference>
<organism evidence="2 3">
    <name type="scientific">Nitratidesulfovibrio liaohensis</name>
    <dbReference type="NCBI Taxonomy" id="2604158"/>
    <lineage>
        <taxon>Bacteria</taxon>
        <taxon>Pseudomonadati</taxon>
        <taxon>Thermodesulfobacteriota</taxon>
        <taxon>Desulfovibrionia</taxon>
        <taxon>Desulfovibrionales</taxon>
        <taxon>Desulfovibrionaceae</taxon>
        <taxon>Nitratidesulfovibrio</taxon>
    </lineage>
</organism>
<name>A0ABY9R173_9BACT</name>
<gene>
    <name evidence="2" type="ORF">KPS_002546</name>
</gene>
<evidence type="ECO:0000313" key="3">
    <source>
        <dbReference type="Proteomes" id="UP001180616"/>
    </source>
</evidence>
<dbReference type="RefSeq" id="WP_309540604.1">
    <property type="nucleotide sequence ID" value="NZ_CP133659.1"/>
</dbReference>
<feature type="domain" description="YagK/YfjJ C-terminal" evidence="1">
    <location>
        <begin position="40"/>
        <end position="185"/>
    </location>
</feature>
<dbReference type="Pfam" id="PF11726">
    <property type="entry name" value="YagK_YfjJ_C"/>
    <property type="match status" value="1"/>
</dbReference>
<dbReference type="InterPro" id="IPR057271">
    <property type="entry name" value="YagK_YfjJ_C"/>
</dbReference>
<evidence type="ECO:0000259" key="1">
    <source>
        <dbReference type="Pfam" id="PF11726"/>
    </source>
</evidence>
<accession>A0ABY9R173</accession>
<dbReference type="EMBL" id="CP133659">
    <property type="protein sequence ID" value="WMW64514.1"/>
    <property type="molecule type" value="Genomic_DNA"/>
</dbReference>
<evidence type="ECO:0000313" key="2">
    <source>
        <dbReference type="EMBL" id="WMW64514.1"/>
    </source>
</evidence>